<feature type="compositionally biased region" description="Basic and acidic residues" evidence="1">
    <location>
        <begin position="119"/>
        <end position="130"/>
    </location>
</feature>
<proteinExistence type="predicted"/>
<sequence>AGHHHVRPRHPCPGRPAGAPRARRRRRGLDRRAEPGGRVHAPRAQRGAGGLSPHRRRPTPHPARRHRQHAPLREAGRRAARGRRVAGVHPRRRAPAVRHRPGAGVRGDRRARRAVGPVRHLEEQQPRDAHGVVPPPHCALLPWRHRPRPQPAHHADVHGDARHRGRDGRRGRAARDARVPGPRHARRRARPERHGGAHGRRDPDRAHPRERARAAEARVLHGRGAAVRRRARQDRLARRDARARHDGRAPDRRRAGSPAPQLHRGDPRGRARLLGHGPGSAPGAVRHDARGRLQPDARGRAHPDLEARPRVHGEEPGARRGDRELRRGRGDDQQQGHRPLPPPWGEVRRGAQLVRADRRRARGRRADRAGRDDLDRARQLLARGAKPGRHVRAVALALGARGVRLARRLHRERVLPLAGVHADDDRARHHLHGGDDARVPSARARRRAG</sequence>
<feature type="compositionally biased region" description="Basic residues" evidence="1">
    <location>
        <begin position="1"/>
        <end position="12"/>
    </location>
</feature>
<feature type="region of interest" description="Disordered" evidence="1">
    <location>
        <begin position="1"/>
        <end position="371"/>
    </location>
</feature>
<organism evidence="2">
    <name type="scientific">uncultured Solirubrobacteraceae bacterium</name>
    <dbReference type="NCBI Taxonomy" id="1162706"/>
    <lineage>
        <taxon>Bacteria</taxon>
        <taxon>Bacillati</taxon>
        <taxon>Actinomycetota</taxon>
        <taxon>Thermoleophilia</taxon>
        <taxon>Solirubrobacterales</taxon>
        <taxon>Solirubrobacteraceae</taxon>
        <taxon>environmental samples</taxon>
    </lineage>
</organism>
<feature type="compositionally biased region" description="Basic and acidic residues" evidence="1">
    <location>
        <begin position="153"/>
        <end position="178"/>
    </location>
</feature>
<feature type="compositionally biased region" description="Basic and acidic residues" evidence="1">
    <location>
        <begin position="192"/>
        <end position="219"/>
    </location>
</feature>
<feature type="compositionally biased region" description="Basic residues" evidence="1">
    <location>
        <begin position="181"/>
        <end position="191"/>
    </location>
</feature>
<protein>
    <submittedName>
        <fullName evidence="2">Uncharacterized protein</fullName>
    </submittedName>
</protein>
<gene>
    <name evidence="2" type="ORF">AVDCRST_MAG69-2155</name>
</gene>
<feature type="compositionally biased region" description="Basic and acidic residues" evidence="1">
    <location>
        <begin position="233"/>
        <end position="254"/>
    </location>
</feature>
<dbReference type="AlphaFoldDB" id="A0A6J4STV5"/>
<feature type="region of interest" description="Disordered" evidence="1">
    <location>
        <begin position="423"/>
        <end position="449"/>
    </location>
</feature>
<feature type="compositionally biased region" description="Basic and acidic residues" evidence="1">
    <location>
        <begin position="423"/>
        <end position="438"/>
    </location>
</feature>
<feature type="non-terminal residue" evidence="2">
    <location>
        <position position="449"/>
    </location>
</feature>
<feature type="compositionally biased region" description="Basic and acidic residues" evidence="1">
    <location>
        <begin position="285"/>
        <end position="335"/>
    </location>
</feature>
<dbReference type="EMBL" id="CADCVP010000231">
    <property type="protein sequence ID" value="CAA9505354.1"/>
    <property type="molecule type" value="Genomic_DNA"/>
</dbReference>
<accession>A0A6J4STV5</accession>
<evidence type="ECO:0000313" key="2">
    <source>
        <dbReference type="EMBL" id="CAA9505354.1"/>
    </source>
</evidence>
<evidence type="ECO:0000256" key="1">
    <source>
        <dbReference type="SAM" id="MobiDB-lite"/>
    </source>
</evidence>
<reference evidence="2" key="1">
    <citation type="submission" date="2020-02" db="EMBL/GenBank/DDBJ databases">
        <authorList>
            <person name="Meier V. D."/>
        </authorList>
    </citation>
    <scope>NUCLEOTIDE SEQUENCE</scope>
    <source>
        <strain evidence="2">AVDCRST_MAG69</strain>
    </source>
</reference>
<name>A0A6J4STV5_9ACTN</name>
<feature type="compositionally biased region" description="Basic residues" evidence="1">
    <location>
        <begin position="78"/>
        <end position="101"/>
    </location>
</feature>
<feature type="compositionally biased region" description="Basic residues" evidence="1">
    <location>
        <begin position="53"/>
        <end position="70"/>
    </location>
</feature>
<feature type="non-terminal residue" evidence="2">
    <location>
        <position position="1"/>
    </location>
</feature>